<gene>
    <name evidence="2" type="ORF">RAG0_06085</name>
</gene>
<dbReference type="Proteomes" id="UP000178912">
    <property type="component" value="Unassembled WGS sequence"/>
</dbReference>
<evidence type="ECO:0000313" key="3">
    <source>
        <dbReference type="Proteomes" id="UP000178912"/>
    </source>
</evidence>
<dbReference type="EMBL" id="FJUX01000029">
    <property type="protein sequence ID" value="CZS96979.1"/>
    <property type="molecule type" value="Genomic_DNA"/>
</dbReference>
<protein>
    <submittedName>
        <fullName evidence="2">Uncharacterized protein</fullName>
    </submittedName>
</protein>
<feature type="compositionally biased region" description="Basic and acidic residues" evidence="1">
    <location>
        <begin position="1"/>
        <end position="17"/>
    </location>
</feature>
<keyword evidence="3" id="KW-1185">Reference proteome</keyword>
<organism evidence="2 3">
    <name type="scientific">Rhynchosporium agropyri</name>
    <dbReference type="NCBI Taxonomy" id="914238"/>
    <lineage>
        <taxon>Eukaryota</taxon>
        <taxon>Fungi</taxon>
        <taxon>Dikarya</taxon>
        <taxon>Ascomycota</taxon>
        <taxon>Pezizomycotina</taxon>
        <taxon>Leotiomycetes</taxon>
        <taxon>Helotiales</taxon>
        <taxon>Ploettnerulaceae</taxon>
        <taxon>Rhynchosporium</taxon>
    </lineage>
</organism>
<feature type="region of interest" description="Disordered" evidence="1">
    <location>
        <begin position="1"/>
        <end position="20"/>
    </location>
</feature>
<reference evidence="3" key="1">
    <citation type="submission" date="2016-03" db="EMBL/GenBank/DDBJ databases">
        <authorList>
            <person name="Guldener U."/>
        </authorList>
    </citation>
    <scope>NUCLEOTIDE SEQUENCE [LARGE SCALE GENOMIC DNA]</scope>
    <source>
        <strain evidence="3">04CH-RAC-A.6.1</strain>
    </source>
</reference>
<name>A0A1E1KG36_9HELO</name>
<sequence>MYEADRDPAVQYRDGKSMSEGTSRIGQHFSVGLDFESLLIKFLYAVPVL</sequence>
<evidence type="ECO:0000256" key="1">
    <source>
        <dbReference type="SAM" id="MobiDB-lite"/>
    </source>
</evidence>
<evidence type="ECO:0000313" key="2">
    <source>
        <dbReference type="EMBL" id="CZS96979.1"/>
    </source>
</evidence>
<accession>A0A1E1KG36</accession>
<proteinExistence type="predicted"/>
<dbReference type="AlphaFoldDB" id="A0A1E1KG36"/>